<accession>A0AAV7DWS1</accession>
<dbReference type="Proteomes" id="UP000825729">
    <property type="component" value="Unassembled WGS sequence"/>
</dbReference>
<evidence type="ECO:0000313" key="1">
    <source>
        <dbReference type="EMBL" id="KAG9439937.1"/>
    </source>
</evidence>
<dbReference type="EMBL" id="JAINDJ010000008">
    <property type="protein sequence ID" value="KAG9439937.1"/>
    <property type="molecule type" value="Genomic_DNA"/>
</dbReference>
<evidence type="ECO:0000313" key="2">
    <source>
        <dbReference type="Proteomes" id="UP000825729"/>
    </source>
</evidence>
<protein>
    <submittedName>
        <fullName evidence="1">Uncharacterized protein</fullName>
    </submittedName>
</protein>
<reference evidence="1 2" key="1">
    <citation type="submission" date="2021-07" db="EMBL/GenBank/DDBJ databases">
        <title>The Aristolochia fimbriata genome: insights into angiosperm evolution, floral development and chemical biosynthesis.</title>
        <authorList>
            <person name="Jiao Y."/>
        </authorList>
    </citation>
    <scope>NUCLEOTIDE SEQUENCE [LARGE SCALE GENOMIC DNA]</scope>
    <source>
        <strain evidence="1">IBCAS-2021</strain>
        <tissue evidence="1">Leaf</tissue>
    </source>
</reference>
<name>A0AAV7DWS1_ARIFI</name>
<dbReference type="AlphaFoldDB" id="A0AAV7DWS1"/>
<organism evidence="1 2">
    <name type="scientific">Aristolochia fimbriata</name>
    <name type="common">White veined hardy Dutchman's pipe vine</name>
    <dbReference type="NCBI Taxonomy" id="158543"/>
    <lineage>
        <taxon>Eukaryota</taxon>
        <taxon>Viridiplantae</taxon>
        <taxon>Streptophyta</taxon>
        <taxon>Embryophyta</taxon>
        <taxon>Tracheophyta</taxon>
        <taxon>Spermatophyta</taxon>
        <taxon>Magnoliopsida</taxon>
        <taxon>Magnoliidae</taxon>
        <taxon>Piperales</taxon>
        <taxon>Aristolochiaceae</taxon>
        <taxon>Aristolochia</taxon>
    </lineage>
</organism>
<keyword evidence="2" id="KW-1185">Reference proteome</keyword>
<gene>
    <name evidence="1" type="ORF">H6P81_020102</name>
</gene>
<sequence>MKGACPADKLLANALLMGRVAGGGEVGARTLAVEPAVNPRTPIVEVELVPTAGRGQRVGILSNSLPRPSIPC</sequence>
<comment type="caution">
    <text evidence="1">The sequence shown here is derived from an EMBL/GenBank/DDBJ whole genome shotgun (WGS) entry which is preliminary data.</text>
</comment>
<proteinExistence type="predicted"/>